<comment type="caution">
    <text evidence="2">The sequence shown here is derived from an EMBL/GenBank/DDBJ whole genome shotgun (WGS) entry which is preliminary data.</text>
</comment>
<proteinExistence type="predicted"/>
<name>A0AAN8FNG3_TRICO</name>
<dbReference type="AlphaFoldDB" id="A0AAN8FNG3"/>
<dbReference type="EMBL" id="WIXE01003964">
    <property type="protein sequence ID" value="KAK5983451.1"/>
    <property type="molecule type" value="Genomic_DNA"/>
</dbReference>
<organism evidence="2 3">
    <name type="scientific">Trichostrongylus colubriformis</name>
    <name type="common">Black scour worm</name>
    <dbReference type="NCBI Taxonomy" id="6319"/>
    <lineage>
        <taxon>Eukaryota</taxon>
        <taxon>Metazoa</taxon>
        <taxon>Ecdysozoa</taxon>
        <taxon>Nematoda</taxon>
        <taxon>Chromadorea</taxon>
        <taxon>Rhabditida</taxon>
        <taxon>Rhabditina</taxon>
        <taxon>Rhabditomorpha</taxon>
        <taxon>Strongyloidea</taxon>
        <taxon>Trichostrongylidae</taxon>
        <taxon>Trichostrongylus</taxon>
    </lineage>
</organism>
<feature type="signal peptide" evidence="1">
    <location>
        <begin position="1"/>
        <end position="25"/>
    </location>
</feature>
<evidence type="ECO:0000256" key="1">
    <source>
        <dbReference type="SAM" id="SignalP"/>
    </source>
</evidence>
<sequence length="82" mass="9890">MYSPQILLASTFLLHFSLTLFSTNAQELRTIRSDASLYNDLISELRKNLKEDARMRFGKRSMNRFQFVPLEEMEEYFRKHHM</sequence>
<reference evidence="2 3" key="1">
    <citation type="submission" date="2019-10" db="EMBL/GenBank/DDBJ databases">
        <title>Assembly and Annotation for the nematode Trichostrongylus colubriformis.</title>
        <authorList>
            <person name="Martin J."/>
        </authorList>
    </citation>
    <scope>NUCLEOTIDE SEQUENCE [LARGE SCALE GENOMIC DNA]</scope>
    <source>
        <strain evidence="2">G859</strain>
        <tissue evidence="2">Whole worm</tissue>
    </source>
</reference>
<keyword evidence="1" id="KW-0732">Signal</keyword>
<feature type="chain" id="PRO_5042958916" evidence="1">
    <location>
        <begin position="26"/>
        <end position="82"/>
    </location>
</feature>
<evidence type="ECO:0000313" key="2">
    <source>
        <dbReference type="EMBL" id="KAK5983451.1"/>
    </source>
</evidence>
<accession>A0AAN8FNG3</accession>
<keyword evidence="3" id="KW-1185">Reference proteome</keyword>
<dbReference type="Proteomes" id="UP001331761">
    <property type="component" value="Unassembled WGS sequence"/>
</dbReference>
<evidence type="ECO:0000313" key="3">
    <source>
        <dbReference type="Proteomes" id="UP001331761"/>
    </source>
</evidence>
<gene>
    <name evidence="2" type="ORF">GCK32_020831</name>
</gene>
<protein>
    <submittedName>
        <fullName evidence="2">Uncharacterized protein</fullName>
    </submittedName>
</protein>